<reference evidence="3 4" key="1">
    <citation type="submission" date="2020-07" db="EMBL/GenBank/DDBJ databases">
        <title>Bacterium isolated from marine sediment.</title>
        <authorList>
            <person name="Shang D."/>
        </authorList>
    </citation>
    <scope>NUCLEOTIDE SEQUENCE [LARGE SCALE GENOMIC DNA]</scope>
    <source>
        <strain evidence="3 4">F6074</strain>
    </source>
</reference>
<accession>A0A7W2M8H1</accession>
<dbReference type="EMBL" id="JACGLT010000019">
    <property type="protein sequence ID" value="MBA6154476.1"/>
    <property type="molecule type" value="Genomic_DNA"/>
</dbReference>
<feature type="chain" id="PRO_5030542563" evidence="1">
    <location>
        <begin position="21"/>
        <end position="147"/>
    </location>
</feature>
<name>A0A7W2M8H1_9FLAO</name>
<dbReference type="Pfam" id="PF11396">
    <property type="entry name" value="PepSY_like"/>
    <property type="match status" value="1"/>
</dbReference>
<dbReference type="Gene3D" id="3.10.450.360">
    <property type="match status" value="1"/>
</dbReference>
<organism evidence="3 4">
    <name type="scientific">Gelidibacter maritimus</name>
    <dbReference type="NCBI Taxonomy" id="2761487"/>
    <lineage>
        <taxon>Bacteria</taxon>
        <taxon>Pseudomonadati</taxon>
        <taxon>Bacteroidota</taxon>
        <taxon>Flavobacteriia</taxon>
        <taxon>Flavobacteriales</taxon>
        <taxon>Flavobacteriaceae</taxon>
        <taxon>Gelidibacter</taxon>
    </lineage>
</organism>
<keyword evidence="1" id="KW-0732">Signal</keyword>
<comment type="caution">
    <text evidence="3">The sequence shown here is derived from an EMBL/GenBank/DDBJ whole genome shotgun (WGS) entry which is preliminary data.</text>
</comment>
<keyword evidence="4" id="KW-1185">Reference proteome</keyword>
<dbReference type="RefSeq" id="WP_182206750.1">
    <property type="nucleotide sequence ID" value="NZ_JACGLT010000019.1"/>
</dbReference>
<dbReference type="InterPro" id="IPR021533">
    <property type="entry name" value="PepSY-like"/>
</dbReference>
<evidence type="ECO:0000313" key="3">
    <source>
        <dbReference type="EMBL" id="MBA6154476.1"/>
    </source>
</evidence>
<evidence type="ECO:0000256" key="1">
    <source>
        <dbReference type="SAM" id="SignalP"/>
    </source>
</evidence>
<evidence type="ECO:0000313" key="4">
    <source>
        <dbReference type="Proteomes" id="UP000541857"/>
    </source>
</evidence>
<feature type="domain" description="Putative beta-lactamase-inhibitor-like PepSY-like" evidence="2">
    <location>
        <begin position="54"/>
        <end position="142"/>
    </location>
</feature>
<dbReference type="AlphaFoldDB" id="A0A7W2M8H1"/>
<evidence type="ECO:0000259" key="2">
    <source>
        <dbReference type="Pfam" id="PF11396"/>
    </source>
</evidence>
<dbReference type="SUPFAM" id="SSF160574">
    <property type="entry name" value="BT0923-like"/>
    <property type="match status" value="1"/>
</dbReference>
<gene>
    <name evidence="3" type="ORF">H3Z82_17245</name>
</gene>
<sequence>MMKNLKIAALLLFATATISAQDLKTDEVPTNLQTIFSNSYSNVADVEWEKKGDHYKVEFEVNSLEHDIWYDADGNVAKSKVEILESELPSAVASAVKTKYADYKVDSVEVHEEGGKTTYEVEIEKGWTKERKLIVDASGKILSDIED</sequence>
<proteinExistence type="predicted"/>
<dbReference type="Proteomes" id="UP000541857">
    <property type="component" value="Unassembled WGS sequence"/>
</dbReference>
<protein>
    <submittedName>
        <fullName evidence="3">PepSY-like domain-containing protein</fullName>
    </submittedName>
</protein>
<feature type="signal peptide" evidence="1">
    <location>
        <begin position="1"/>
        <end position="20"/>
    </location>
</feature>